<dbReference type="Gene3D" id="3.40.50.10420">
    <property type="entry name" value="NagB/RpiA/CoA transferase-like"/>
    <property type="match status" value="1"/>
</dbReference>
<dbReference type="InterPro" id="IPR024185">
    <property type="entry name" value="FTHF_cligase-like_sf"/>
</dbReference>
<reference evidence="2 3" key="1">
    <citation type="submission" date="2019-02" db="EMBL/GenBank/DDBJ databases">
        <title>Genomic Encyclopedia of Type Strains, Phase IV (KMG-IV): sequencing the most valuable type-strain genomes for metagenomic binning, comparative biology and taxonomic classification.</title>
        <authorList>
            <person name="Goeker M."/>
        </authorList>
    </citation>
    <scope>NUCLEOTIDE SEQUENCE [LARGE SCALE GENOMIC DNA]</scope>
    <source>
        <strain evidence="2 3">DSM 18116</strain>
    </source>
</reference>
<dbReference type="Proteomes" id="UP000293874">
    <property type="component" value="Unassembled WGS sequence"/>
</dbReference>
<proteinExistence type="predicted"/>
<dbReference type="RefSeq" id="WP_130539233.1">
    <property type="nucleotide sequence ID" value="NZ_CP042431.1"/>
</dbReference>
<dbReference type="PANTHER" id="PTHR43682">
    <property type="entry name" value="LACTATE UTILIZATION PROTEIN C"/>
    <property type="match status" value="1"/>
</dbReference>
<evidence type="ECO:0000313" key="3">
    <source>
        <dbReference type="Proteomes" id="UP000293874"/>
    </source>
</evidence>
<sequence>MSRQQILDAIRKNKPASVAAPASFQYLPSAEDLVPEFIGSLERVGGAVIGLKDRNPIAATVQEQYLHMTRIADFVNHSRNSNQALLHDAAGIEVAVLEGRLGVAENGAIWLQESDCISRALPFITQHLVLVLEKSKIVNTMHTACAQIDTTREGFGVFIAGPSKTADIEQSLVIGAHGAKSLLVLLIG</sequence>
<dbReference type="InterPro" id="IPR037171">
    <property type="entry name" value="NagB/RpiA_transferase-like"/>
</dbReference>
<dbReference type="AlphaFoldDB" id="A0A4Q7N277"/>
<dbReference type="OrthoDB" id="9794157at2"/>
<protein>
    <submittedName>
        <fullName evidence="2">L-lactate dehydrogenase complex protein LldG</fullName>
    </submittedName>
</protein>
<gene>
    <name evidence="2" type="ORF">EV199_0645</name>
</gene>
<dbReference type="PANTHER" id="PTHR43682:SF1">
    <property type="entry name" value="LACTATE UTILIZATION PROTEIN C"/>
    <property type="match status" value="1"/>
</dbReference>
<dbReference type="Pfam" id="PF02589">
    <property type="entry name" value="LUD_dom"/>
    <property type="match status" value="1"/>
</dbReference>
<comment type="caution">
    <text evidence="2">The sequence shown here is derived from an EMBL/GenBank/DDBJ whole genome shotgun (WGS) entry which is preliminary data.</text>
</comment>
<name>A0A4Q7N277_9BACT</name>
<organism evidence="2 3">
    <name type="scientific">Pseudobacter ginsenosidimutans</name>
    <dbReference type="NCBI Taxonomy" id="661488"/>
    <lineage>
        <taxon>Bacteria</taxon>
        <taxon>Pseudomonadati</taxon>
        <taxon>Bacteroidota</taxon>
        <taxon>Chitinophagia</taxon>
        <taxon>Chitinophagales</taxon>
        <taxon>Chitinophagaceae</taxon>
        <taxon>Pseudobacter</taxon>
    </lineage>
</organism>
<dbReference type="InterPro" id="IPR003741">
    <property type="entry name" value="LUD_dom"/>
</dbReference>
<accession>A0A4Q7N277</accession>
<evidence type="ECO:0000259" key="1">
    <source>
        <dbReference type="Pfam" id="PF02589"/>
    </source>
</evidence>
<evidence type="ECO:0000313" key="2">
    <source>
        <dbReference type="EMBL" id="RZS74794.1"/>
    </source>
</evidence>
<dbReference type="EMBL" id="SGXA01000001">
    <property type="protein sequence ID" value="RZS74794.1"/>
    <property type="molecule type" value="Genomic_DNA"/>
</dbReference>
<dbReference type="SUPFAM" id="SSF100950">
    <property type="entry name" value="NagB/RpiA/CoA transferase-like"/>
    <property type="match status" value="1"/>
</dbReference>
<keyword evidence="3" id="KW-1185">Reference proteome</keyword>
<feature type="domain" description="LUD" evidence="1">
    <location>
        <begin position="61"/>
        <end position="187"/>
    </location>
</feature>